<reference evidence="1" key="1">
    <citation type="submission" date="2018-05" db="EMBL/GenBank/DDBJ databases">
        <authorList>
            <person name="Lanie J.A."/>
            <person name="Ng W.-L."/>
            <person name="Kazmierczak K.M."/>
            <person name="Andrzejewski T.M."/>
            <person name="Davidsen T.M."/>
            <person name="Wayne K.J."/>
            <person name="Tettelin H."/>
            <person name="Glass J.I."/>
            <person name="Rusch D."/>
            <person name="Podicherti R."/>
            <person name="Tsui H.-C.T."/>
            <person name="Winkler M.E."/>
        </authorList>
    </citation>
    <scope>NUCLEOTIDE SEQUENCE</scope>
</reference>
<name>A0A381XJX7_9ZZZZ</name>
<organism evidence="1">
    <name type="scientific">marine metagenome</name>
    <dbReference type="NCBI Taxonomy" id="408172"/>
    <lineage>
        <taxon>unclassified sequences</taxon>
        <taxon>metagenomes</taxon>
        <taxon>ecological metagenomes</taxon>
    </lineage>
</organism>
<feature type="non-terminal residue" evidence="1">
    <location>
        <position position="1"/>
    </location>
</feature>
<sequence>VTFTGMVSDCEELTEVIVLNTLPGESPLTFYY</sequence>
<accession>A0A381XJX7</accession>
<gene>
    <name evidence="1" type="ORF">METZ01_LOCUS117764</name>
</gene>
<dbReference type="EMBL" id="UINC01015409">
    <property type="protein sequence ID" value="SVA64910.1"/>
    <property type="molecule type" value="Genomic_DNA"/>
</dbReference>
<proteinExistence type="predicted"/>
<evidence type="ECO:0000313" key="1">
    <source>
        <dbReference type="EMBL" id="SVA64910.1"/>
    </source>
</evidence>
<protein>
    <submittedName>
        <fullName evidence="1">Uncharacterized protein</fullName>
    </submittedName>
</protein>
<dbReference type="AlphaFoldDB" id="A0A381XJX7"/>